<evidence type="ECO:0000313" key="2">
    <source>
        <dbReference type="Proteomes" id="UP001265746"/>
    </source>
</evidence>
<organism evidence="1 2">
    <name type="scientific">Phomopsis amygdali</name>
    <name type="common">Fusicoccum amygdali</name>
    <dbReference type="NCBI Taxonomy" id="1214568"/>
    <lineage>
        <taxon>Eukaryota</taxon>
        <taxon>Fungi</taxon>
        <taxon>Dikarya</taxon>
        <taxon>Ascomycota</taxon>
        <taxon>Pezizomycotina</taxon>
        <taxon>Sordariomycetes</taxon>
        <taxon>Sordariomycetidae</taxon>
        <taxon>Diaporthales</taxon>
        <taxon>Diaporthaceae</taxon>
        <taxon>Diaporthe</taxon>
    </lineage>
</organism>
<accession>A0AAD9W8D0</accession>
<proteinExistence type="predicted"/>
<comment type="caution">
    <text evidence="1">The sequence shown here is derived from an EMBL/GenBank/DDBJ whole genome shotgun (WGS) entry which is preliminary data.</text>
</comment>
<reference evidence="1" key="1">
    <citation type="submission" date="2023-06" db="EMBL/GenBank/DDBJ databases">
        <authorList>
            <person name="Noh H."/>
        </authorList>
    </citation>
    <scope>NUCLEOTIDE SEQUENCE</scope>
    <source>
        <strain evidence="1">DUCC20226</strain>
    </source>
</reference>
<evidence type="ECO:0000313" key="1">
    <source>
        <dbReference type="EMBL" id="KAK2613563.1"/>
    </source>
</evidence>
<dbReference type="AlphaFoldDB" id="A0AAD9W8D0"/>
<dbReference type="EMBL" id="JAUJFL010000001">
    <property type="protein sequence ID" value="KAK2613563.1"/>
    <property type="molecule type" value="Genomic_DNA"/>
</dbReference>
<protein>
    <submittedName>
        <fullName evidence="1">Uncharacterized protein</fullName>
    </submittedName>
</protein>
<name>A0AAD9W8D0_PHOAM</name>
<gene>
    <name evidence="1" type="ORF">N8I77_000470</name>
</gene>
<sequence length="104" mass="11731">MSFWIDRIRLLDSSESKIMPSLVPVSGHESLKTWWQGNHKHVVVFQKLYICSHIGNLSILGSVLPCDVVGGVAWKPQVTDLLDVDHHEAIHFGILLLWKRHVGG</sequence>
<keyword evidence="2" id="KW-1185">Reference proteome</keyword>
<dbReference type="Proteomes" id="UP001265746">
    <property type="component" value="Unassembled WGS sequence"/>
</dbReference>